<keyword evidence="3" id="KW-0131">Cell cycle</keyword>
<evidence type="ECO:0000313" key="6">
    <source>
        <dbReference type="EMBL" id="AKB90671.1"/>
    </source>
</evidence>
<dbReference type="PANTHER" id="PTHR34108">
    <property type="entry name" value="SEPTUM SITE-DETERMINING PROTEIN MINC"/>
    <property type="match status" value="1"/>
</dbReference>
<reference evidence="6" key="1">
    <citation type="journal article" date="2015" name="Proc. Natl. Acad. Sci. U.S.A.">
        <title>An ancestral bacterial division system is widespread in eukaryotic mitochondria.</title>
        <authorList>
            <person name="Leger M.M."/>
            <person name="Petru M."/>
            <person name="Zarsky V."/>
            <person name="Eme L."/>
            <person name="Vlcek C."/>
            <person name="Harding T."/>
            <person name="Lang B.F."/>
            <person name="Elias M."/>
            <person name="Dolezal P."/>
            <person name="Roger A.J."/>
        </authorList>
    </citation>
    <scope>NUCLEOTIDE SEQUENCE</scope>
    <source>
        <strain evidence="6">ATCC PRA-185</strain>
    </source>
</reference>
<dbReference type="OrthoDB" id="2013981at2759"/>
<dbReference type="Proteomes" id="UP000799049">
    <property type="component" value="Unassembled WGS sequence"/>
</dbReference>
<dbReference type="PANTHER" id="PTHR34108:SF1">
    <property type="entry name" value="SEPTUM SITE-DETERMINING PROTEIN MINC"/>
    <property type="match status" value="1"/>
</dbReference>
<accession>A0A0E3SU86</accession>
<keyword evidence="2" id="KW-0717">Septation</keyword>
<evidence type="ECO:0000256" key="2">
    <source>
        <dbReference type="ARBA" id="ARBA00023210"/>
    </source>
</evidence>
<evidence type="ECO:0000259" key="5">
    <source>
        <dbReference type="Pfam" id="PF03775"/>
    </source>
</evidence>
<gene>
    <name evidence="7" type="ORF">ANDGO_01460</name>
</gene>
<evidence type="ECO:0000256" key="3">
    <source>
        <dbReference type="ARBA" id="ARBA00023306"/>
    </source>
</evidence>
<dbReference type="AlphaFoldDB" id="A0A0E3SU86"/>
<organism evidence="6">
    <name type="scientific">Andalucia godoyi</name>
    <name type="common">Flagellate</name>
    <dbReference type="NCBI Taxonomy" id="505711"/>
    <lineage>
        <taxon>Eukaryota</taxon>
        <taxon>Discoba</taxon>
        <taxon>Jakobida</taxon>
        <taxon>Andalucina</taxon>
        <taxon>Andaluciidae</taxon>
        <taxon>Andalucia</taxon>
    </lineage>
</organism>
<dbReference type="EMBL" id="KP324909">
    <property type="protein sequence ID" value="AKB90671.1"/>
    <property type="molecule type" value="Genomic_DNA"/>
</dbReference>
<feature type="domain" description="Septum formation inhibitor MinC C-terminal" evidence="5">
    <location>
        <begin position="107"/>
        <end position="211"/>
    </location>
</feature>
<dbReference type="InterPro" id="IPR005526">
    <property type="entry name" value="Septum_form_inhib_MinC_C"/>
</dbReference>
<keyword evidence="1" id="KW-0132">Cell division</keyword>
<dbReference type="HAMAP" id="MF_00267">
    <property type="entry name" value="MinC"/>
    <property type="match status" value="1"/>
</dbReference>
<proteinExistence type="inferred from homology"/>
<dbReference type="InterPro" id="IPR036145">
    <property type="entry name" value="MinC_C_sf"/>
</dbReference>
<dbReference type="GO" id="GO:0051301">
    <property type="term" value="P:cell division"/>
    <property type="evidence" value="ECO:0007669"/>
    <property type="project" value="UniProtKB-KW"/>
</dbReference>
<sequence length="221" mass="23073">MNVIAKTYILPTLRLTSSCTLSSVVSSLTNKASFFRGSPMVVDGTSLVNAPQIERHALFEAMRSLGVIPIDVQATGVGSAAAAGSREDQHSHGSRSSVRLTSPPMVHTGHVRSGQMLYAQGRDLIVIGNVHPGAEVIADGSIHVLGKLAGRAIAGVHADSAHAARHLCVSCARFSPEIVAIGGLFSVCEEVPKGAVPDAEVVAFLNDENEIVYISSEANVL</sequence>
<dbReference type="Gene3D" id="2.160.20.70">
    <property type="match status" value="1"/>
</dbReference>
<reference evidence="7" key="2">
    <citation type="submission" date="2019-09" db="EMBL/GenBank/DDBJ databases">
        <title>The Mitochondrial Proteome of the Jakobid, Andalucia godoyi, a Protist With the Most Gene-Rich and Bacteria-Like Mitochondrial Genome.</title>
        <authorList>
            <person name="Gray M.W."/>
            <person name="Burger G."/>
            <person name="Derelle R."/>
            <person name="Klimes V."/>
            <person name="Leger M."/>
            <person name="Sarrasin M."/>
            <person name="Vlcek C."/>
            <person name="Roger A.J."/>
            <person name="Elias M."/>
            <person name="Lang B.F."/>
        </authorList>
    </citation>
    <scope>NUCLEOTIDE SEQUENCE</scope>
    <source>
        <strain evidence="7">And28</strain>
    </source>
</reference>
<protein>
    <submittedName>
        <fullName evidence="6">Mitochondrial MinC</fullName>
    </submittedName>
    <submittedName>
        <fullName evidence="7">Mitochondrial septum site-determining protein MinC</fullName>
    </submittedName>
</protein>
<dbReference type="GO" id="GO:0051726">
    <property type="term" value="P:regulation of cell cycle"/>
    <property type="evidence" value="ECO:0007669"/>
    <property type="project" value="InterPro"/>
</dbReference>
<evidence type="ECO:0000313" key="8">
    <source>
        <dbReference type="Proteomes" id="UP000799049"/>
    </source>
</evidence>
<keyword evidence="8" id="KW-1185">Reference proteome</keyword>
<dbReference type="InterPro" id="IPR013033">
    <property type="entry name" value="MinC"/>
</dbReference>
<dbReference type="NCBIfam" id="TIGR01222">
    <property type="entry name" value="minC"/>
    <property type="match status" value="1"/>
</dbReference>
<dbReference type="GO" id="GO:0000902">
    <property type="term" value="P:cell morphogenesis"/>
    <property type="evidence" value="ECO:0007669"/>
    <property type="project" value="InterPro"/>
</dbReference>
<dbReference type="SUPFAM" id="SSF63848">
    <property type="entry name" value="Cell-division inhibitor MinC, C-terminal domain"/>
    <property type="match status" value="1"/>
</dbReference>
<name>A0A0E3SU86_ANDGO</name>
<dbReference type="InterPro" id="IPR016098">
    <property type="entry name" value="CAP/MinC_C"/>
</dbReference>
<feature type="region of interest" description="Disordered" evidence="4">
    <location>
        <begin position="79"/>
        <end position="104"/>
    </location>
</feature>
<dbReference type="Pfam" id="PF03775">
    <property type="entry name" value="MinC_C"/>
    <property type="match status" value="1"/>
</dbReference>
<evidence type="ECO:0000313" key="7">
    <source>
        <dbReference type="EMBL" id="KAF0852583.1"/>
    </source>
</evidence>
<evidence type="ECO:0000256" key="1">
    <source>
        <dbReference type="ARBA" id="ARBA00022618"/>
    </source>
</evidence>
<dbReference type="EMBL" id="VRVR01000028">
    <property type="protein sequence ID" value="KAF0852583.1"/>
    <property type="molecule type" value="Genomic_DNA"/>
</dbReference>
<evidence type="ECO:0000256" key="4">
    <source>
        <dbReference type="SAM" id="MobiDB-lite"/>
    </source>
</evidence>